<reference evidence="1" key="2">
    <citation type="submission" date="2020-09" db="EMBL/GenBank/DDBJ databases">
        <authorList>
            <person name="Sun Q."/>
            <person name="Ohkuma M."/>
        </authorList>
    </citation>
    <scope>NUCLEOTIDE SEQUENCE</scope>
    <source>
        <strain evidence="1">JCM 30078</strain>
    </source>
</reference>
<evidence type="ECO:0000313" key="2">
    <source>
        <dbReference type="Proteomes" id="UP000635983"/>
    </source>
</evidence>
<proteinExistence type="predicted"/>
<dbReference type="RefSeq" id="WP_188984591.1">
    <property type="nucleotide sequence ID" value="NZ_BMPO01000008.1"/>
</dbReference>
<dbReference type="PROSITE" id="PS00409">
    <property type="entry name" value="PROKAR_NTER_METHYL"/>
    <property type="match status" value="1"/>
</dbReference>
<organism evidence="1 2">
    <name type="scientific">Pseudomonas matsuisoli</name>
    <dbReference type="NCBI Taxonomy" id="1515666"/>
    <lineage>
        <taxon>Bacteria</taxon>
        <taxon>Pseudomonadati</taxon>
        <taxon>Pseudomonadota</taxon>
        <taxon>Gammaproteobacteria</taxon>
        <taxon>Pseudomonadales</taxon>
        <taxon>Pseudomonadaceae</taxon>
        <taxon>Pseudomonas</taxon>
    </lineage>
</organism>
<dbReference type="Proteomes" id="UP000635983">
    <property type="component" value="Unassembled WGS sequence"/>
</dbReference>
<dbReference type="AlphaFoldDB" id="A0A917Q071"/>
<name>A0A917Q071_9PSED</name>
<reference evidence="1" key="1">
    <citation type="journal article" date="2014" name="Int. J. Syst. Evol. Microbiol.">
        <title>Complete genome sequence of Corynebacterium casei LMG S-19264T (=DSM 44701T), isolated from a smear-ripened cheese.</title>
        <authorList>
            <consortium name="US DOE Joint Genome Institute (JGI-PGF)"/>
            <person name="Walter F."/>
            <person name="Albersmeier A."/>
            <person name="Kalinowski J."/>
            <person name="Ruckert C."/>
        </authorList>
    </citation>
    <scope>NUCLEOTIDE SEQUENCE</scope>
    <source>
        <strain evidence="1">JCM 30078</strain>
    </source>
</reference>
<keyword evidence="2" id="KW-1185">Reference proteome</keyword>
<dbReference type="InterPro" id="IPR045584">
    <property type="entry name" value="Pilin-like"/>
</dbReference>
<accession>A0A917Q071</accession>
<dbReference type="Gene3D" id="3.30.700.10">
    <property type="entry name" value="Glycoprotein, Type 4 Pilin"/>
    <property type="match status" value="1"/>
</dbReference>
<dbReference type="NCBIfam" id="TIGR02532">
    <property type="entry name" value="IV_pilin_GFxxxE"/>
    <property type="match status" value="1"/>
</dbReference>
<dbReference type="InterPro" id="IPR012902">
    <property type="entry name" value="N_methyl_site"/>
</dbReference>
<protein>
    <recommendedName>
        <fullName evidence="3">MSHA pilin protein MshA</fullName>
    </recommendedName>
</protein>
<comment type="caution">
    <text evidence="1">The sequence shown here is derived from an EMBL/GenBank/DDBJ whole genome shotgun (WGS) entry which is preliminary data.</text>
</comment>
<dbReference type="SUPFAM" id="SSF54523">
    <property type="entry name" value="Pili subunits"/>
    <property type="match status" value="1"/>
</dbReference>
<dbReference type="Pfam" id="PF07963">
    <property type="entry name" value="N_methyl"/>
    <property type="match status" value="1"/>
</dbReference>
<evidence type="ECO:0000313" key="1">
    <source>
        <dbReference type="EMBL" id="GGK04304.1"/>
    </source>
</evidence>
<evidence type="ECO:0008006" key="3">
    <source>
        <dbReference type="Google" id="ProtNLM"/>
    </source>
</evidence>
<gene>
    <name evidence="1" type="ORF">GCM10009304_32900</name>
</gene>
<dbReference type="EMBL" id="BMPO01000008">
    <property type="protein sequence ID" value="GGK04304.1"/>
    <property type="molecule type" value="Genomic_DNA"/>
</dbReference>
<sequence>MRGFTLIELIVAIALVGILAAVAIPRFANFGTDARVAALQGVAGSMRSAAAIVHSAYLVNGSVNNVPTGVEGAQINTQYGYPDAYGDGIIAAAGISTNDFAVSHKDGVTMVKSRNAPDADACKVEYTKAMNANTPPVVLVTTSGC</sequence>